<sequence length="197" mass="21219">MAEPRDLRPAADAIASIVEGVPTDSLTHPTPSTEYLVGDLLEHIDGLSTGLQAAARKQPVPESELRDGDADLLRPDWRERIPVQLADLARAWAPPSAWQGETVEGGVPLLASAAGMFVLDELVVHGWELARATGQPFDAPEDDVLALIDFLSSLPPMPEGERLFAPREPVPETAPAMDRLLGLTGRDPSWLGAARER</sequence>
<dbReference type="NCBIfam" id="TIGR03086">
    <property type="entry name" value="TIGR03086 family metal-binding protein"/>
    <property type="match status" value="1"/>
</dbReference>
<evidence type="ECO:0000259" key="1">
    <source>
        <dbReference type="Pfam" id="PF11716"/>
    </source>
</evidence>
<dbReference type="GeneID" id="303298167"/>
<dbReference type="NCBIfam" id="TIGR03083">
    <property type="entry name" value="maleylpyruvate isomerase family mycothiol-dependent enzyme"/>
    <property type="match status" value="1"/>
</dbReference>
<dbReference type="InterPro" id="IPR017520">
    <property type="entry name" value="CHP03086"/>
</dbReference>
<dbReference type="SUPFAM" id="SSF109854">
    <property type="entry name" value="DinB/YfiT-like putative metalloenzymes"/>
    <property type="match status" value="1"/>
</dbReference>
<protein>
    <submittedName>
        <fullName evidence="2">TIGR03086 family metal-binding protein</fullName>
    </submittedName>
</protein>
<keyword evidence="3" id="KW-1185">Reference proteome</keyword>
<gene>
    <name evidence="2" type="ORF">ACFPK8_08150</name>
</gene>
<comment type="caution">
    <text evidence="2">The sequence shown here is derived from an EMBL/GenBank/DDBJ whole genome shotgun (WGS) entry which is preliminary data.</text>
</comment>
<feature type="domain" description="Mycothiol-dependent maleylpyruvate isomerase metal-binding" evidence="1">
    <location>
        <begin position="7"/>
        <end position="130"/>
    </location>
</feature>
<proteinExistence type="predicted"/>
<dbReference type="InterPro" id="IPR034660">
    <property type="entry name" value="DinB/YfiT-like"/>
</dbReference>
<organism evidence="2 3">
    <name type="scientific">Brachybacterium tyrofermentans</name>
    <dbReference type="NCBI Taxonomy" id="47848"/>
    <lineage>
        <taxon>Bacteria</taxon>
        <taxon>Bacillati</taxon>
        <taxon>Actinomycetota</taxon>
        <taxon>Actinomycetes</taxon>
        <taxon>Micrococcales</taxon>
        <taxon>Dermabacteraceae</taxon>
        <taxon>Brachybacterium</taxon>
    </lineage>
</organism>
<dbReference type="InterPro" id="IPR024344">
    <property type="entry name" value="MDMPI_metal-binding"/>
</dbReference>
<dbReference type="EMBL" id="JBHSLN010000021">
    <property type="protein sequence ID" value="MFC5297480.1"/>
    <property type="molecule type" value="Genomic_DNA"/>
</dbReference>
<dbReference type="InterPro" id="IPR017517">
    <property type="entry name" value="Maleyloyr_isom"/>
</dbReference>
<dbReference type="Proteomes" id="UP001595937">
    <property type="component" value="Unassembled WGS sequence"/>
</dbReference>
<evidence type="ECO:0000313" key="3">
    <source>
        <dbReference type="Proteomes" id="UP001595937"/>
    </source>
</evidence>
<reference evidence="3" key="1">
    <citation type="journal article" date="2019" name="Int. J. Syst. Evol. Microbiol.">
        <title>The Global Catalogue of Microorganisms (GCM) 10K type strain sequencing project: providing services to taxonomists for standard genome sequencing and annotation.</title>
        <authorList>
            <consortium name="The Broad Institute Genomics Platform"/>
            <consortium name="The Broad Institute Genome Sequencing Center for Infectious Disease"/>
            <person name="Wu L."/>
            <person name="Ma J."/>
        </authorList>
    </citation>
    <scope>NUCLEOTIDE SEQUENCE [LARGE SCALE GENOMIC DNA]</scope>
    <source>
        <strain evidence="3">CGMCC 1.16455</strain>
    </source>
</reference>
<dbReference type="RefSeq" id="WP_343925132.1">
    <property type="nucleotide sequence ID" value="NZ_BAAAIR010000044.1"/>
</dbReference>
<evidence type="ECO:0000313" key="2">
    <source>
        <dbReference type="EMBL" id="MFC5297480.1"/>
    </source>
</evidence>
<name>A0ABW0FFV1_9MICO</name>
<accession>A0ABW0FFV1</accession>
<dbReference type="Pfam" id="PF11716">
    <property type="entry name" value="MDMPI_N"/>
    <property type="match status" value="1"/>
</dbReference>